<feature type="transmembrane region" description="Helical" evidence="2">
    <location>
        <begin position="152"/>
        <end position="171"/>
    </location>
</feature>
<sequence>MAEGEQPTRTDESYANADGVPGQQPVGAADPETGPASDQSSNAQQSPPPQMWQWPPTVPTTPPPPASRFKAPTIDWHAHAATWRTRFHTGFTHLGGWLVQLAKALGHVGSWLGGRLVRLSELRPAPLETIGILTGLAALSVVGAFAFWGTAIGQACVIAFTPGLCIAIGILGNRWYSRHAPDQQLARATHSAVFATLNLKRSVRYVDERLAEAQRHFENGRNDNGLTEIVRAKTATELSLGTTEQAPSQRKSVPAPDTETRGLIQGSVARVEDEYTLIVNRGSEHGVQSDMIFAVMAHGGDEIVDPETGAVIGELPTEKLRVKVLDVHPKYSRAVTFRTIAPANADHPALVELAQLAAGHDVPGGDHGFGAFESIDESIAKILEAELAESFPAREKIANAKSVRPEPTQREVRIDIGDRVRQVS</sequence>
<keyword evidence="2" id="KW-1133">Transmembrane helix</keyword>
<evidence type="ECO:0000313" key="3">
    <source>
        <dbReference type="EMBL" id="ORB06852.1"/>
    </source>
</evidence>
<reference evidence="3 4" key="1">
    <citation type="submission" date="2017-02" db="EMBL/GenBank/DDBJ databases">
        <title>The new phylogeny of genus Mycobacterium.</title>
        <authorList>
            <person name="Tortoli E."/>
            <person name="Trovato A."/>
            <person name="Cirillo D.M."/>
        </authorList>
    </citation>
    <scope>NUCLEOTIDE SEQUENCE [LARGE SCALE GENOMIC DNA]</scope>
    <source>
        <strain evidence="3 4">DSM 44049</strain>
    </source>
</reference>
<feature type="region of interest" description="Disordered" evidence="1">
    <location>
        <begin position="1"/>
        <end position="70"/>
    </location>
</feature>
<feature type="transmembrane region" description="Helical" evidence="2">
    <location>
        <begin position="125"/>
        <end position="146"/>
    </location>
</feature>
<dbReference type="Proteomes" id="UP000192739">
    <property type="component" value="Unassembled WGS sequence"/>
</dbReference>
<evidence type="ECO:0000256" key="2">
    <source>
        <dbReference type="SAM" id="Phobius"/>
    </source>
</evidence>
<dbReference type="AlphaFoldDB" id="A0A1E3SLY5"/>
<evidence type="ECO:0000256" key="1">
    <source>
        <dbReference type="SAM" id="MobiDB-lite"/>
    </source>
</evidence>
<feature type="compositionally biased region" description="Basic and acidic residues" evidence="1">
    <location>
        <begin position="1"/>
        <end position="12"/>
    </location>
</feature>
<organism evidence="3 4">
    <name type="scientific">Mycobacterium intermedium</name>
    <dbReference type="NCBI Taxonomy" id="28445"/>
    <lineage>
        <taxon>Bacteria</taxon>
        <taxon>Bacillati</taxon>
        <taxon>Actinomycetota</taxon>
        <taxon>Actinomycetes</taxon>
        <taxon>Mycobacteriales</taxon>
        <taxon>Mycobacteriaceae</taxon>
        <taxon>Mycobacterium</taxon>
        <taxon>Mycobacterium simiae complex</taxon>
    </lineage>
</organism>
<keyword evidence="2" id="KW-0812">Transmembrane</keyword>
<proteinExistence type="predicted"/>
<gene>
    <name evidence="3" type="ORF">BST27_10615</name>
</gene>
<name>A0A1E3SLY5_MYCIE</name>
<feature type="compositionally biased region" description="Polar residues" evidence="1">
    <location>
        <begin position="237"/>
        <end position="251"/>
    </location>
</feature>
<comment type="caution">
    <text evidence="3">The sequence shown here is derived from an EMBL/GenBank/DDBJ whole genome shotgun (WGS) entry which is preliminary data.</text>
</comment>
<evidence type="ECO:0000313" key="4">
    <source>
        <dbReference type="Proteomes" id="UP000192739"/>
    </source>
</evidence>
<feature type="region of interest" description="Disordered" evidence="1">
    <location>
        <begin position="398"/>
        <end position="424"/>
    </location>
</feature>
<dbReference type="EMBL" id="MVHT01000022">
    <property type="protein sequence ID" value="ORB06852.1"/>
    <property type="molecule type" value="Genomic_DNA"/>
</dbReference>
<dbReference type="RefSeq" id="WP_069417349.1">
    <property type="nucleotide sequence ID" value="NZ_CBCRZH010000083.1"/>
</dbReference>
<keyword evidence="4" id="KW-1185">Reference proteome</keyword>
<feature type="compositionally biased region" description="Pro residues" evidence="1">
    <location>
        <begin position="46"/>
        <end position="66"/>
    </location>
</feature>
<feature type="compositionally biased region" description="Low complexity" evidence="1">
    <location>
        <begin position="35"/>
        <end position="45"/>
    </location>
</feature>
<feature type="region of interest" description="Disordered" evidence="1">
    <location>
        <begin position="237"/>
        <end position="259"/>
    </location>
</feature>
<dbReference type="OrthoDB" id="5242887at2"/>
<protein>
    <submittedName>
        <fullName evidence="3">Uncharacterized protein</fullName>
    </submittedName>
</protein>
<accession>A0A1E3SLY5</accession>
<keyword evidence="2" id="KW-0472">Membrane</keyword>